<keyword evidence="5" id="KW-0539">Nucleus</keyword>
<dbReference type="CDD" id="cd12148">
    <property type="entry name" value="fungal_TF_MHR"/>
    <property type="match status" value="1"/>
</dbReference>
<feature type="region of interest" description="Disordered" evidence="6">
    <location>
        <begin position="261"/>
        <end position="336"/>
    </location>
</feature>
<evidence type="ECO:0000256" key="4">
    <source>
        <dbReference type="ARBA" id="ARBA00023163"/>
    </source>
</evidence>
<feature type="compositionally biased region" description="Low complexity" evidence="6">
    <location>
        <begin position="185"/>
        <end position="196"/>
    </location>
</feature>
<dbReference type="GO" id="GO:0006351">
    <property type="term" value="P:DNA-templated transcription"/>
    <property type="evidence" value="ECO:0007669"/>
    <property type="project" value="InterPro"/>
</dbReference>
<feature type="region of interest" description="Disordered" evidence="6">
    <location>
        <begin position="42"/>
        <end position="62"/>
    </location>
</feature>
<feature type="region of interest" description="Disordered" evidence="6">
    <location>
        <begin position="107"/>
        <end position="242"/>
    </location>
</feature>
<dbReference type="STRING" id="1890683.A0A427YSP2"/>
<protein>
    <recommendedName>
        <fullName evidence="7">Xylanolytic transcriptional activator regulatory domain-containing protein</fullName>
    </recommendedName>
</protein>
<proteinExistence type="predicted"/>
<dbReference type="OrthoDB" id="4454541at2759"/>
<feature type="compositionally biased region" description="Low complexity" evidence="6">
    <location>
        <begin position="42"/>
        <end position="56"/>
    </location>
</feature>
<dbReference type="PANTHER" id="PTHR31845:SF17">
    <property type="entry name" value="ZN(II)2CYS6 TRANSCRIPTION FACTOR (EUROFUNG)"/>
    <property type="match status" value="1"/>
</dbReference>
<reference evidence="8 9" key="1">
    <citation type="submission" date="2018-11" db="EMBL/GenBank/DDBJ databases">
        <title>Genome sequence of Saitozyma podzolica DSM 27192.</title>
        <authorList>
            <person name="Aliyu H."/>
            <person name="Gorte O."/>
            <person name="Ochsenreither K."/>
        </authorList>
    </citation>
    <scope>NUCLEOTIDE SEQUENCE [LARGE SCALE GENOMIC DNA]</scope>
    <source>
        <strain evidence="8 9">DSM 27192</strain>
    </source>
</reference>
<evidence type="ECO:0000313" key="9">
    <source>
        <dbReference type="Proteomes" id="UP000279259"/>
    </source>
</evidence>
<sequence>MEKPGRMPTEGVGEDRIRSLESQVSAIQNTLTDLVTTLRAGMSSSASTGSGHTPAGISTTTPDYAPPLGLAQGLVNMGLIQPGSSPSGPSGGFDAMGAYRSASVGSGPTPPFFGGQGGAHPAYPSHRSPTTHFNAFSSGNGTFNVAGREMLPPPQPRQDSTRSQPSPFGLSGQETILSSTSGPDSSRLSLPQSSSSTTAFDWPPSSTTAQQPQQPQQPEKQRHMSLPPSRAGSVGPEDILGPEEIINPLGAMSSMAGLVEAAVERAREEQEKSGSGQSSGSEKRGSDGSGGADASTRPKKKARFSSSPPTGPTVVEWQNLPPGSAKEKGKGKKKTHVHMYPDAVTEGLVSEEEGKEMMSIFYAGSSNFIPCYDPNVDTWESLRSRSPFSITAIIMVGARVRDGGGSISDVQRSCLHHAQKIAVGTLFHPVARIEAVQAMILLSAFSENGWLPGGHAVRMAIDMGINRSFVRLLRSGMGKGKTKEELEEERHLVVQSRTWFCLYLVEHQMAYGMGRPAILREDESIHQCRRLLEHPLSITSDARLVSTVELMALRAPLHIELTASPDLPIAENTLRRLKQANSDFDAWERYWDRILSDRFGKGRGDFFRESLIIQRQYAELFVNSQLLRGIREPTDVINMPEEKRLLAIRAMRNAQRCIEICLRGENYRNGLRYAVHYTHVTAAFAASFLIRIARLFPHELNLKKTAKDVEELASLLAEVPAGRYARSLRLILRRARRAKVIPAASIVSSPTRQAASLPGGGGLTPLAAGGLNPLTPAFSPSQMINPTYFTSTPGNTGGAGAQGPTPTPGGGMHGTGAGVVAGPSAISPSSNLLQTAGQIINDSPTSGTDLFEFDSLFAQSILEKTGLSFNEGDQLPLFLDGQSLGGSQAPTEMTPFMGIESFFLPAELDNQLGELGNPGFGTGNGASGNGGNFGGAMQDGHGALGQGDVWW</sequence>
<comment type="caution">
    <text evidence="8">The sequence shown here is derived from an EMBL/GenBank/DDBJ whole genome shotgun (WGS) entry which is preliminary data.</text>
</comment>
<accession>A0A427YSP2</accession>
<evidence type="ECO:0000256" key="5">
    <source>
        <dbReference type="ARBA" id="ARBA00023242"/>
    </source>
</evidence>
<dbReference type="AlphaFoldDB" id="A0A427YSP2"/>
<feature type="compositionally biased region" description="Basic and acidic residues" evidence="6">
    <location>
        <begin position="262"/>
        <end position="272"/>
    </location>
</feature>
<organism evidence="8 9">
    <name type="scientific">Saitozyma podzolica</name>
    <dbReference type="NCBI Taxonomy" id="1890683"/>
    <lineage>
        <taxon>Eukaryota</taxon>
        <taxon>Fungi</taxon>
        <taxon>Dikarya</taxon>
        <taxon>Basidiomycota</taxon>
        <taxon>Agaricomycotina</taxon>
        <taxon>Tremellomycetes</taxon>
        <taxon>Tremellales</taxon>
        <taxon>Trimorphomycetaceae</taxon>
        <taxon>Saitozyma</taxon>
    </lineage>
</organism>
<feature type="compositionally biased region" description="Polar residues" evidence="6">
    <location>
        <begin position="157"/>
        <end position="184"/>
    </location>
</feature>
<feature type="domain" description="Xylanolytic transcriptional activator regulatory" evidence="7">
    <location>
        <begin position="449"/>
        <end position="536"/>
    </location>
</feature>
<dbReference type="Pfam" id="PF04082">
    <property type="entry name" value="Fungal_trans"/>
    <property type="match status" value="1"/>
</dbReference>
<dbReference type="GO" id="GO:0000976">
    <property type="term" value="F:transcription cis-regulatory region binding"/>
    <property type="evidence" value="ECO:0007669"/>
    <property type="project" value="TreeGrafter"/>
</dbReference>
<dbReference type="Proteomes" id="UP000279259">
    <property type="component" value="Unassembled WGS sequence"/>
</dbReference>
<keyword evidence="9" id="KW-1185">Reference proteome</keyword>
<keyword evidence="3" id="KW-0238">DNA-binding</keyword>
<evidence type="ECO:0000256" key="2">
    <source>
        <dbReference type="ARBA" id="ARBA00023015"/>
    </source>
</evidence>
<evidence type="ECO:0000256" key="6">
    <source>
        <dbReference type="SAM" id="MobiDB-lite"/>
    </source>
</evidence>
<dbReference type="EMBL" id="RSCD01000003">
    <property type="protein sequence ID" value="RSH94102.1"/>
    <property type="molecule type" value="Genomic_DNA"/>
</dbReference>
<gene>
    <name evidence="8" type="ORF">EHS25_006756</name>
</gene>
<keyword evidence="4" id="KW-0804">Transcription</keyword>
<evidence type="ECO:0000259" key="7">
    <source>
        <dbReference type="SMART" id="SM00906"/>
    </source>
</evidence>
<dbReference type="PANTHER" id="PTHR31845">
    <property type="entry name" value="FINGER DOMAIN PROTEIN, PUTATIVE-RELATED"/>
    <property type="match status" value="1"/>
</dbReference>
<evidence type="ECO:0000256" key="3">
    <source>
        <dbReference type="ARBA" id="ARBA00023125"/>
    </source>
</evidence>
<evidence type="ECO:0000256" key="1">
    <source>
        <dbReference type="ARBA" id="ARBA00004123"/>
    </source>
</evidence>
<dbReference type="InterPro" id="IPR051089">
    <property type="entry name" value="prtT"/>
</dbReference>
<comment type="subcellular location">
    <subcellularLocation>
        <location evidence="1">Nucleus</location>
    </subcellularLocation>
</comment>
<name>A0A427YSP2_9TREE</name>
<dbReference type="GO" id="GO:0008270">
    <property type="term" value="F:zinc ion binding"/>
    <property type="evidence" value="ECO:0007669"/>
    <property type="project" value="InterPro"/>
</dbReference>
<keyword evidence="2" id="KW-0805">Transcription regulation</keyword>
<dbReference type="GO" id="GO:0000981">
    <property type="term" value="F:DNA-binding transcription factor activity, RNA polymerase II-specific"/>
    <property type="evidence" value="ECO:0007669"/>
    <property type="project" value="TreeGrafter"/>
</dbReference>
<dbReference type="GO" id="GO:0005634">
    <property type="term" value="C:nucleus"/>
    <property type="evidence" value="ECO:0007669"/>
    <property type="project" value="UniProtKB-SubCell"/>
</dbReference>
<dbReference type="InterPro" id="IPR007219">
    <property type="entry name" value="XnlR_reg_dom"/>
</dbReference>
<evidence type="ECO:0000313" key="8">
    <source>
        <dbReference type="EMBL" id="RSH94102.1"/>
    </source>
</evidence>
<dbReference type="SMART" id="SM00906">
    <property type="entry name" value="Fungal_trans"/>
    <property type="match status" value="1"/>
</dbReference>
<feature type="compositionally biased region" description="Polar residues" evidence="6">
    <location>
        <begin position="127"/>
        <end position="143"/>
    </location>
</feature>